<dbReference type="PANTHER" id="PTHR30372">
    <property type="entry name" value="LIPID-A-DISACCHARIDE SYNTHASE"/>
    <property type="match status" value="1"/>
</dbReference>
<dbReference type="SUPFAM" id="SSF53756">
    <property type="entry name" value="UDP-Glycosyltransferase/glycogen phosphorylase"/>
    <property type="match status" value="1"/>
</dbReference>
<proteinExistence type="inferred from homology"/>
<dbReference type="GO" id="GO:0008915">
    <property type="term" value="F:lipid-A-disaccharide synthase activity"/>
    <property type="evidence" value="ECO:0007669"/>
    <property type="project" value="UniProtKB-UniRule"/>
</dbReference>
<accession>A0A917JPD4</accession>
<dbReference type="RefSeq" id="WP_131775415.1">
    <property type="nucleotide sequence ID" value="NZ_BMOB01000001.1"/>
</dbReference>
<evidence type="ECO:0000256" key="5">
    <source>
        <dbReference type="ARBA" id="ARBA00022516"/>
    </source>
</evidence>
<dbReference type="HAMAP" id="MF_00392">
    <property type="entry name" value="LpxB"/>
    <property type="match status" value="1"/>
</dbReference>
<evidence type="ECO:0000256" key="7">
    <source>
        <dbReference type="ARBA" id="ARBA00022676"/>
    </source>
</evidence>
<dbReference type="AlphaFoldDB" id="A0A917JPD4"/>
<dbReference type="Pfam" id="PF02684">
    <property type="entry name" value="LpxB"/>
    <property type="match status" value="1"/>
</dbReference>
<comment type="similarity">
    <text evidence="2 11">Belongs to the LpxB family.</text>
</comment>
<reference evidence="12" key="2">
    <citation type="submission" date="2020-09" db="EMBL/GenBank/DDBJ databases">
        <authorList>
            <person name="Sun Q."/>
            <person name="Ohkuma M."/>
        </authorList>
    </citation>
    <scope>NUCLEOTIDE SEQUENCE</scope>
    <source>
        <strain evidence="12">JCM 13919</strain>
    </source>
</reference>
<comment type="caution">
    <text evidence="12">The sequence shown here is derived from an EMBL/GenBank/DDBJ whole genome shotgun (WGS) entry which is preliminary data.</text>
</comment>
<reference evidence="12" key="1">
    <citation type="journal article" date="2014" name="Int. J. Syst. Evol. Microbiol.">
        <title>Complete genome sequence of Corynebacterium casei LMG S-19264T (=DSM 44701T), isolated from a smear-ripened cheese.</title>
        <authorList>
            <consortium name="US DOE Joint Genome Institute (JGI-PGF)"/>
            <person name="Walter F."/>
            <person name="Albersmeier A."/>
            <person name="Kalinowski J."/>
            <person name="Ruckert C."/>
        </authorList>
    </citation>
    <scope>NUCLEOTIDE SEQUENCE</scope>
    <source>
        <strain evidence="12">JCM 13919</strain>
    </source>
</reference>
<dbReference type="GO" id="GO:0009245">
    <property type="term" value="P:lipid A biosynthetic process"/>
    <property type="evidence" value="ECO:0007669"/>
    <property type="project" value="UniProtKB-UniRule"/>
</dbReference>
<evidence type="ECO:0000256" key="4">
    <source>
        <dbReference type="ARBA" id="ARBA00020902"/>
    </source>
</evidence>
<dbReference type="NCBIfam" id="TIGR00215">
    <property type="entry name" value="lpxB"/>
    <property type="match status" value="1"/>
</dbReference>
<dbReference type="EC" id="2.4.1.182" evidence="3 11"/>
<sequence>MRLYKHIVFVAGEESGDQHAAEVIRQLKRDDPSLKVTGIGGRNMEAAGAELISDLARFGVTGVTEVLRHFSIIKKAFKAIQKHLRESKPDLLVLVDYPGFNLRLAKFAKRELGLRILYYIGPQIWAWKAGRIHTIQQHIDHMAVILPFEKAIYESAGIPVSFVGHPLVNRMEHHKFLTEPLKSLGLPENKRLLAILPGSRTHEIKKHMPILACAAETLHKNIENLHIVIPVANTIDDYEIERFLQDKSFSYTLVSGHAIDVAAMSECVVVASGTASLECALLGKPMCIIYKASLLTYLLASKLINVKYLGLSNLLQDKMVAPELLQYDFNVHELTRLISKLLLDQTFTERMIKNLVVLKQSLSAQSADCTITDLIKKEVGCI</sequence>
<keyword evidence="6 11" id="KW-0441">Lipid A biosynthesis</keyword>
<name>A0A917JPD4_9GAMM</name>
<evidence type="ECO:0000256" key="8">
    <source>
        <dbReference type="ARBA" id="ARBA00022679"/>
    </source>
</evidence>
<comment type="catalytic activity">
    <reaction evidence="10 11">
        <text>a lipid X + a UDP-2-N,3-O-bis[(3R)-3-hydroxyacyl]-alpha-D-glucosamine = a lipid A disaccharide + UDP + H(+)</text>
        <dbReference type="Rhea" id="RHEA:67828"/>
        <dbReference type="ChEBI" id="CHEBI:15378"/>
        <dbReference type="ChEBI" id="CHEBI:58223"/>
        <dbReference type="ChEBI" id="CHEBI:137748"/>
        <dbReference type="ChEBI" id="CHEBI:176338"/>
        <dbReference type="ChEBI" id="CHEBI:176343"/>
        <dbReference type="EC" id="2.4.1.182"/>
    </reaction>
</comment>
<comment type="function">
    <text evidence="1 11">Condensation of UDP-2,3-diacylglucosamine and 2,3-diacylglucosamine-1-phosphate to form lipid A disaccharide, a precursor of lipid A, a phosphorylated glycolipid that anchors the lipopolysaccharide to the outer membrane of the cell.</text>
</comment>
<keyword evidence="13" id="KW-1185">Reference proteome</keyword>
<dbReference type="InterPro" id="IPR003835">
    <property type="entry name" value="Glyco_trans_19"/>
</dbReference>
<evidence type="ECO:0000256" key="10">
    <source>
        <dbReference type="ARBA" id="ARBA00048975"/>
    </source>
</evidence>
<dbReference type="PANTHER" id="PTHR30372:SF4">
    <property type="entry name" value="LIPID-A-DISACCHARIDE SYNTHASE, MITOCHONDRIAL-RELATED"/>
    <property type="match status" value="1"/>
</dbReference>
<comment type="pathway">
    <text evidence="11">Bacterial outer membrane biogenesis; LPS lipid A biosynthesis.</text>
</comment>
<keyword evidence="8 11" id="KW-0808">Transferase</keyword>
<dbReference type="GO" id="GO:0005543">
    <property type="term" value="F:phospholipid binding"/>
    <property type="evidence" value="ECO:0007669"/>
    <property type="project" value="TreeGrafter"/>
</dbReference>
<evidence type="ECO:0000313" key="12">
    <source>
        <dbReference type="EMBL" id="GGI76592.1"/>
    </source>
</evidence>
<evidence type="ECO:0000256" key="11">
    <source>
        <dbReference type="HAMAP-Rule" id="MF_00392"/>
    </source>
</evidence>
<evidence type="ECO:0000256" key="9">
    <source>
        <dbReference type="ARBA" id="ARBA00023098"/>
    </source>
</evidence>
<evidence type="ECO:0000256" key="1">
    <source>
        <dbReference type="ARBA" id="ARBA00002056"/>
    </source>
</evidence>
<evidence type="ECO:0000256" key="2">
    <source>
        <dbReference type="ARBA" id="ARBA00007868"/>
    </source>
</evidence>
<keyword evidence="9 11" id="KW-0443">Lipid metabolism</keyword>
<keyword evidence="5 11" id="KW-0444">Lipid biosynthesis</keyword>
<protein>
    <recommendedName>
        <fullName evidence="4 11">Lipid-A-disaccharide synthase</fullName>
        <ecNumber evidence="3 11">2.4.1.182</ecNumber>
    </recommendedName>
</protein>
<dbReference type="OrthoDB" id="9801642at2"/>
<dbReference type="GO" id="GO:0016020">
    <property type="term" value="C:membrane"/>
    <property type="evidence" value="ECO:0007669"/>
    <property type="project" value="GOC"/>
</dbReference>
<evidence type="ECO:0000256" key="3">
    <source>
        <dbReference type="ARBA" id="ARBA00012687"/>
    </source>
</evidence>
<organism evidence="12 13">
    <name type="scientific">Legionella impletisoli</name>
    <dbReference type="NCBI Taxonomy" id="343510"/>
    <lineage>
        <taxon>Bacteria</taxon>
        <taxon>Pseudomonadati</taxon>
        <taxon>Pseudomonadota</taxon>
        <taxon>Gammaproteobacteria</taxon>
        <taxon>Legionellales</taxon>
        <taxon>Legionellaceae</taxon>
        <taxon>Legionella</taxon>
    </lineage>
</organism>
<dbReference type="Proteomes" id="UP000630149">
    <property type="component" value="Unassembled WGS sequence"/>
</dbReference>
<dbReference type="EMBL" id="BMOB01000001">
    <property type="protein sequence ID" value="GGI76592.1"/>
    <property type="molecule type" value="Genomic_DNA"/>
</dbReference>
<keyword evidence="7 11" id="KW-0328">Glycosyltransferase</keyword>
<gene>
    <name evidence="12" type="primary">lpxB1</name>
    <name evidence="11" type="synonym">lpxB</name>
    <name evidence="12" type="ORF">GCM10007966_01710</name>
</gene>
<evidence type="ECO:0000256" key="6">
    <source>
        <dbReference type="ARBA" id="ARBA00022556"/>
    </source>
</evidence>
<evidence type="ECO:0000313" key="13">
    <source>
        <dbReference type="Proteomes" id="UP000630149"/>
    </source>
</evidence>